<reference evidence="2" key="2">
    <citation type="submission" date="2019-06" db="EMBL/GenBank/DDBJ databases">
        <title>Genomics analysis of Aphanomyces spp. identifies a new class of oomycete effector associated with host adaptation.</title>
        <authorList>
            <person name="Gaulin E."/>
        </authorList>
    </citation>
    <scope>NUCLEOTIDE SEQUENCE</scope>
    <source>
        <strain evidence="2">CBS 578.67</strain>
    </source>
</reference>
<keyword evidence="1" id="KW-0472">Membrane</keyword>
<gene>
    <name evidence="3" type="primary">Aste57867_980</name>
    <name evidence="2" type="ORF">As57867_000979</name>
    <name evidence="3" type="ORF">ASTE57867_980</name>
</gene>
<keyword evidence="1" id="KW-0812">Transmembrane</keyword>
<dbReference type="AlphaFoldDB" id="A0A485K410"/>
<protein>
    <submittedName>
        <fullName evidence="3">Aste57867_980 protein</fullName>
    </submittedName>
</protein>
<feature type="transmembrane region" description="Helical" evidence="1">
    <location>
        <begin position="192"/>
        <end position="211"/>
    </location>
</feature>
<name>A0A485K410_9STRA</name>
<feature type="transmembrane region" description="Helical" evidence="1">
    <location>
        <begin position="48"/>
        <end position="66"/>
    </location>
</feature>
<evidence type="ECO:0000256" key="1">
    <source>
        <dbReference type="SAM" id="Phobius"/>
    </source>
</evidence>
<evidence type="ECO:0000313" key="3">
    <source>
        <dbReference type="EMBL" id="VFT78202.1"/>
    </source>
</evidence>
<sequence>MVWSCSTYWDIHVPMKSPIEEVAEQYLFVLRVGHDSYVRCCPVVFTRWWLLLAAFATHFASGLVFGLTRITGSSPSGLLFHVCVALSVSFTGPYIERDGPRMGLTFGSILIAVGCGVSHIAVIKTDPVLLALGHGVFCAVGVGFVIVAATGATQKWFPDLRGCVSGLCAASFTCGILSLVEWMPHIDGLTNMFWIAGTLAVGLLTLSAMVFRTPPASFRINGVDMHGVPDRLAPPSARFQNNSRYPGLSMAGVFQCEFEGSDGYYFAQVKALSLSNSVLSLDFMCLCVSITTVASPLLLFFSSRPRLSNTQFQSPLAWLGKAIIIGQLASAVASDILVKAFYASPAFARKLVLGVLLAAQMVLLVLAITQNPTPPSTQWTIYALAFTSGGGFALTTSFAADMFGVLNCGTVVGFSWGCWSMTIAVVAFGSIGQQLGSFATLAALGLICLLLVRTQATDRFYSGYQYTLCGKVVVQIPTSQRRHPFVSDVMESSVAMMETAKSPIIAANTSTAGGFILWNTVRDGYRVHN</sequence>
<feature type="transmembrane region" description="Helical" evidence="1">
    <location>
        <begin position="102"/>
        <end position="122"/>
    </location>
</feature>
<evidence type="ECO:0000313" key="4">
    <source>
        <dbReference type="Proteomes" id="UP000332933"/>
    </source>
</evidence>
<feature type="transmembrane region" description="Helical" evidence="1">
    <location>
        <begin position="381"/>
        <end position="399"/>
    </location>
</feature>
<feature type="transmembrane region" description="Helical" evidence="1">
    <location>
        <begin position="322"/>
        <end position="342"/>
    </location>
</feature>
<proteinExistence type="predicted"/>
<dbReference type="SUPFAM" id="SSF103473">
    <property type="entry name" value="MFS general substrate transporter"/>
    <property type="match status" value="1"/>
</dbReference>
<dbReference type="OrthoDB" id="410267at2759"/>
<evidence type="ECO:0000313" key="2">
    <source>
        <dbReference type="EMBL" id="KAF0719509.1"/>
    </source>
</evidence>
<feature type="transmembrane region" description="Helical" evidence="1">
    <location>
        <begin position="351"/>
        <end position="369"/>
    </location>
</feature>
<dbReference type="Proteomes" id="UP000332933">
    <property type="component" value="Unassembled WGS sequence"/>
</dbReference>
<feature type="transmembrane region" description="Helical" evidence="1">
    <location>
        <begin position="435"/>
        <end position="452"/>
    </location>
</feature>
<dbReference type="InterPro" id="IPR036259">
    <property type="entry name" value="MFS_trans_sf"/>
</dbReference>
<dbReference type="EMBL" id="VJMH01000066">
    <property type="protein sequence ID" value="KAF0719509.1"/>
    <property type="molecule type" value="Genomic_DNA"/>
</dbReference>
<keyword evidence="1" id="KW-1133">Transmembrane helix</keyword>
<feature type="transmembrane region" description="Helical" evidence="1">
    <location>
        <begin position="128"/>
        <end position="150"/>
    </location>
</feature>
<dbReference type="EMBL" id="CAADRA010000066">
    <property type="protein sequence ID" value="VFT78202.1"/>
    <property type="molecule type" value="Genomic_DNA"/>
</dbReference>
<dbReference type="Gene3D" id="1.20.1250.20">
    <property type="entry name" value="MFS general substrate transporter like domains"/>
    <property type="match status" value="1"/>
</dbReference>
<feature type="transmembrane region" description="Helical" evidence="1">
    <location>
        <begin position="278"/>
        <end position="302"/>
    </location>
</feature>
<keyword evidence="4" id="KW-1185">Reference proteome</keyword>
<organism evidence="3 4">
    <name type="scientific">Aphanomyces stellatus</name>
    <dbReference type="NCBI Taxonomy" id="120398"/>
    <lineage>
        <taxon>Eukaryota</taxon>
        <taxon>Sar</taxon>
        <taxon>Stramenopiles</taxon>
        <taxon>Oomycota</taxon>
        <taxon>Saprolegniomycetes</taxon>
        <taxon>Saprolegniales</taxon>
        <taxon>Verrucalvaceae</taxon>
        <taxon>Aphanomyces</taxon>
    </lineage>
</organism>
<accession>A0A485K410</accession>
<reference evidence="3 4" key="1">
    <citation type="submission" date="2019-03" db="EMBL/GenBank/DDBJ databases">
        <authorList>
            <person name="Gaulin E."/>
            <person name="Dumas B."/>
        </authorList>
    </citation>
    <scope>NUCLEOTIDE SEQUENCE [LARGE SCALE GENOMIC DNA]</scope>
    <source>
        <strain evidence="3">CBS 568.67</strain>
    </source>
</reference>
<feature type="transmembrane region" description="Helical" evidence="1">
    <location>
        <begin position="411"/>
        <end position="429"/>
    </location>
</feature>